<proteinExistence type="predicted"/>
<dbReference type="AlphaFoldDB" id="A0A3R7IL98"/>
<reference evidence="1 2" key="1">
    <citation type="submission" date="2016-07" db="EMBL/GenBank/DDBJ databases">
        <title>Genome analysis of Burkholderia fungorum ES3-20.</title>
        <authorList>
            <person name="Xu D."/>
            <person name="Yao R."/>
            <person name="Zheng S."/>
        </authorList>
    </citation>
    <scope>NUCLEOTIDE SEQUENCE [LARGE SCALE GENOMIC DNA]</scope>
    <source>
        <strain evidence="1 2">ES3-20</strain>
    </source>
</reference>
<evidence type="ECO:0000313" key="2">
    <source>
        <dbReference type="Proteomes" id="UP000283709"/>
    </source>
</evidence>
<sequence length="77" mass="9330">MIRLLWKTLKRAANLVLRLVIEPREVDRRRKTVAYQLGLMHSFYEDNDFNPNREGTDVHRIWKMGYPEAERLAMMLR</sequence>
<accession>A0A3R7IL98</accession>
<dbReference type="EMBL" id="MCAS01000023">
    <property type="protein sequence ID" value="RKF43532.1"/>
    <property type="molecule type" value="Genomic_DNA"/>
</dbReference>
<name>A0A3R7IL98_9BURK</name>
<dbReference type="Proteomes" id="UP000283709">
    <property type="component" value="Unassembled WGS sequence"/>
</dbReference>
<gene>
    <name evidence="1" type="ORF">BCY88_06000</name>
</gene>
<organism evidence="1 2">
    <name type="scientific">Paraburkholderia fungorum</name>
    <dbReference type="NCBI Taxonomy" id="134537"/>
    <lineage>
        <taxon>Bacteria</taxon>
        <taxon>Pseudomonadati</taxon>
        <taxon>Pseudomonadota</taxon>
        <taxon>Betaproteobacteria</taxon>
        <taxon>Burkholderiales</taxon>
        <taxon>Burkholderiaceae</taxon>
        <taxon>Paraburkholderia</taxon>
    </lineage>
</organism>
<dbReference type="RefSeq" id="WP_120346248.1">
    <property type="nucleotide sequence ID" value="NZ_MCAS01000023.1"/>
</dbReference>
<protein>
    <submittedName>
        <fullName evidence="1">Uncharacterized protein</fullName>
    </submittedName>
</protein>
<evidence type="ECO:0000313" key="1">
    <source>
        <dbReference type="EMBL" id="RKF43532.1"/>
    </source>
</evidence>
<comment type="caution">
    <text evidence="1">The sequence shown here is derived from an EMBL/GenBank/DDBJ whole genome shotgun (WGS) entry which is preliminary data.</text>
</comment>